<evidence type="ECO:0000256" key="1">
    <source>
        <dbReference type="SAM" id="Phobius"/>
    </source>
</evidence>
<keyword evidence="1" id="KW-1133">Transmembrane helix</keyword>
<dbReference type="InterPro" id="IPR052595">
    <property type="entry name" value="LRRC69/RLP"/>
</dbReference>
<dbReference type="Gene3D" id="3.80.10.10">
    <property type="entry name" value="Ribonuclease Inhibitor"/>
    <property type="match status" value="4"/>
</dbReference>
<feature type="transmembrane region" description="Helical" evidence="1">
    <location>
        <begin position="459"/>
        <end position="485"/>
    </location>
</feature>
<evidence type="ECO:0000313" key="4">
    <source>
        <dbReference type="Proteomes" id="UP001162640"/>
    </source>
</evidence>
<reference evidence="4" key="1">
    <citation type="journal article" date="2023" name="Commun. Biol.">
        <title>Genome analysis of Parmales, the sister group of diatoms, reveals the evolutionary specialization of diatoms from phago-mixotrophs to photoautotrophs.</title>
        <authorList>
            <person name="Ban H."/>
            <person name="Sato S."/>
            <person name="Yoshikawa S."/>
            <person name="Yamada K."/>
            <person name="Nakamura Y."/>
            <person name="Ichinomiya M."/>
            <person name="Sato N."/>
            <person name="Blanc-Mathieu R."/>
            <person name="Endo H."/>
            <person name="Kuwata A."/>
            <person name="Ogata H."/>
        </authorList>
    </citation>
    <scope>NUCLEOTIDE SEQUENCE [LARGE SCALE GENOMIC DNA]</scope>
</reference>
<dbReference type="PANTHER" id="PTHR48057:SF7">
    <property type="entry name" value="LEUCINE-RICH REPEAT SERINE_THREONINE-PROTEIN KINASE 1"/>
    <property type="match status" value="1"/>
</dbReference>
<evidence type="ECO:0000313" key="3">
    <source>
        <dbReference type="EMBL" id="GMH55800.1"/>
    </source>
</evidence>
<comment type="caution">
    <text evidence="3">The sequence shown here is derived from an EMBL/GenBank/DDBJ whole genome shotgun (WGS) entry which is preliminary data.</text>
</comment>
<name>A0A9W6ZSI6_9STRA</name>
<feature type="transmembrane region" description="Helical" evidence="1">
    <location>
        <begin position="411"/>
        <end position="431"/>
    </location>
</feature>
<dbReference type="EMBL" id="BLQM01000047">
    <property type="protein sequence ID" value="GMH55800.1"/>
    <property type="molecule type" value="Genomic_DNA"/>
</dbReference>
<dbReference type="AlphaFoldDB" id="A0A9W6ZSI6"/>
<keyword evidence="1" id="KW-0472">Membrane</keyword>
<keyword evidence="1" id="KW-0812">Transmembrane</keyword>
<dbReference type="Pfam" id="PF00560">
    <property type="entry name" value="LRR_1"/>
    <property type="match status" value="4"/>
</dbReference>
<dbReference type="InterPro" id="IPR013210">
    <property type="entry name" value="LRR_N_plant-typ"/>
</dbReference>
<gene>
    <name evidence="3" type="ORF">TL16_g01995</name>
</gene>
<dbReference type="PANTHER" id="PTHR48057">
    <property type="entry name" value="LEUCINE-RICH REPEAT SERINE/THREONINE-PROTEIN KINASE 1"/>
    <property type="match status" value="1"/>
</dbReference>
<dbReference type="SUPFAM" id="SSF52058">
    <property type="entry name" value="L domain-like"/>
    <property type="match status" value="1"/>
</dbReference>
<dbReference type="InterPro" id="IPR001611">
    <property type="entry name" value="Leu-rich_rpt"/>
</dbReference>
<dbReference type="InterPro" id="IPR032675">
    <property type="entry name" value="LRR_dom_sf"/>
</dbReference>
<feature type="domain" description="Leucine-rich repeat-containing N-terminal plant-type" evidence="2">
    <location>
        <begin position="11"/>
        <end position="51"/>
    </location>
</feature>
<protein>
    <recommendedName>
        <fullName evidence="2">Leucine-rich repeat-containing N-terminal plant-type domain-containing protein</fullName>
    </recommendedName>
</protein>
<sequence length="671" mass="73141">MTSSTETTEIEKQALIDFYHSTKGQHWTHNTNNNWLTGDPCVNHWHGVTCDTSGGVAKIALTSNNMTGVLPQSLGVLSSLQILQLQFGKIGGTLPSSIGKLKNAFYICLTDHEVEGPIPASIANMTKLIKLTFEFNPKLQFLYINHNNLLGEVPSFSSNHNLQNVKIQFNNLSGHLPPFPSNPNLQGLDVSNNNLSGPLPSFTSNTNLQNLHIQNNRLSAPPSPDFSNIVAVILSSNANLKGTLPTVLSTPSLTNIVIEGCSFSGPLPTTITSPLLTLYLAGNSFTSSIPPLPSTILDVSLAYNQITSSIPPSFFSNTPNLKTFDVRHNKIGGSIPTFLSNLTNLADLKLDLNAFSGALPSDISTWPIFENDDASTTVLFGNIWSCPVPDSVREHSEDDPNHAYSCGGSEFVNPAILAAAAGALFVIAASFTKQFKSTLLNELWVAKASMKLINPKKCFNYLVFTMSVLMLLNALVVPSVLILLLDERCFKYLLCGSAVIQAYSPVVTLEILFGGFLQPALWWLCIDGGKSHIVKWTVLVIGLFMSFGLPQIVGLFAEDLDGGNILPGGWALGQTSAGVFMIVFLVGWGTTNEAEGEGGETVQEEEESKWFYLPPVDYLLEAFDCNSDEKRLFEQKNYTWPLQERGSEVVMEKFRKVMDRVGFVKGNFDGS</sequence>
<dbReference type="Pfam" id="PF08263">
    <property type="entry name" value="LRRNT_2"/>
    <property type="match status" value="1"/>
</dbReference>
<feature type="transmembrane region" description="Helical" evidence="1">
    <location>
        <begin position="505"/>
        <end position="524"/>
    </location>
</feature>
<feature type="transmembrane region" description="Helical" evidence="1">
    <location>
        <begin position="569"/>
        <end position="588"/>
    </location>
</feature>
<organism evidence="3 4">
    <name type="scientific">Triparma laevis f. inornata</name>
    <dbReference type="NCBI Taxonomy" id="1714386"/>
    <lineage>
        <taxon>Eukaryota</taxon>
        <taxon>Sar</taxon>
        <taxon>Stramenopiles</taxon>
        <taxon>Ochrophyta</taxon>
        <taxon>Bolidophyceae</taxon>
        <taxon>Parmales</taxon>
        <taxon>Triparmaceae</taxon>
        <taxon>Triparma</taxon>
    </lineage>
</organism>
<evidence type="ECO:0000259" key="2">
    <source>
        <dbReference type="Pfam" id="PF08263"/>
    </source>
</evidence>
<proteinExistence type="predicted"/>
<accession>A0A9W6ZSI6</accession>
<dbReference type="Proteomes" id="UP001162640">
    <property type="component" value="Unassembled WGS sequence"/>
</dbReference>
<feature type="transmembrane region" description="Helical" evidence="1">
    <location>
        <begin position="536"/>
        <end position="557"/>
    </location>
</feature>